<keyword evidence="5" id="KW-1185">Reference proteome</keyword>
<evidence type="ECO:0000313" key="5">
    <source>
        <dbReference type="Proteomes" id="UP000070483"/>
    </source>
</evidence>
<name>A0A134ANC8_9FUSO</name>
<proteinExistence type="predicted"/>
<reference evidence="2 6" key="3">
    <citation type="submission" date="2019-07" db="EMBL/GenBank/DDBJ databases">
        <title>Complete Genome Sequence of Leptotrichia wadei Strain JMUB3933.</title>
        <authorList>
            <person name="Watanabe S."/>
            <person name="Cui L."/>
        </authorList>
    </citation>
    <scope>NUCLEOTIDE SEQUENCE [LARGE SCALE GENOMIC DNA]</scope>
    <source>
        <strain evidence="2 6">JMUB3933</strain>
    </source>
</reference>
<dbReference type="GeneID" id="84804858"/>
<reference evidence="3 7" key="4">
    <citation type="submission" date="2019-07" db="EMBL/GenBank/DDBJ databases">
        <title>Complete Genome Sequence of Leptotrichia wadei Strain JMUB3934.</title>
        <authorList>
            <person name="Watanabe S."/>
            <person name="Cui L."/>
        </authorList>
    </citation>
    <scope>NUCLEOTIDE SEQUENCE [LARGE SCALE GENOMIC DNA]</scope>
    <source>
        <strain evidence="3 7">JMUB3934</strain>
    </source>
</reference>
<feature type="chain" id="PRO_5044548519" description="Lipoprotein" evidence="1">
    <location>
        <begin position="25"/>
        <end position="47"/>
    </location>
</feature>
<gene>
    <name evidence="4" type="ORF">HMPREF3180_00452</name>
    <name evidence="2" type="ORF">JMUB3933_1515</name>
    <name evidence="3" type="ORF">JMUB3934_1639</name>
</gene>
<evidence type="ECO:0000313" key="6">
    <source>
        <dbReference type="Proteomes" id="UP000321397"/>
    </source>
</evidence>
<dbReference type="RefSeq" id="WP_018499036.1">
    <property type="nucleotide sequence ID" value="NZ_AP019829.2"/>
</dbReference>
<evidence type="ECO:0000313" key="7">
    <source>
        <dbReference type="Proteomes" id="UP000321501"/>
    </source>
</evidence>
<feature type="signal peptide" evidence="1">
    <location>
        <begin position="1"/>
        <end position="24"/>
    </location>
</feature>
<reference evidence="4" key="1">
    <citation type="submission" date="2016-01" db="EMBL/GenBank/DDBJ databases">
        <authorList>
            <person name="Oliw E.H."/>
        </authorList>
    </citation>
    <scope>NUCLEOTIDE SEQUENCE [LARGE SCALE GENOMIC DNA]</scope>
    <source>
        <strain evidence="4">KA00185</strain>
    </source>
</reference>
<dbReference type="EMBL" id="AP019834">
    <property type="protein sequence ID" value="BBM48012.1"/>
    <property type="molecule type" value="Genomic_DNA"/>
</dbReference>
<dbReference type="PATRIC" id="fig|157687.3.peg.453"/>
<dbReference type="AlphaFoldDB" id="A0A134ANC8"/>
<accession>A0A134ANC8</accession>
<dbReference type="PROSITE" id="PS51257">
    <property type="entry name" value="PROKAR_LIPOPROTEIN"/>
    <property type="match status" value="1"/>
</dbReference>
<dbReference type="Proteomes" id="UP000321501">
    <property type="component" value="Chromosome"/>
</dbReference>
<dbReference type="Proteomes" id="UP000070483">
    <property type="component" value="Unassembled WGS sequence"/>
</dbReference>
<organism evidence="4 5">
    <name type="scientific">Leptotrichia wadei</name>
    <dbReference type="NCBI Taxonomy" id="157687"/>
    <lineage>
        <taxon>Bacteria</taxon>
        <taxon>Fusobacteriati</taxon>
        <taxon>Fusobacteriota</taxon>
        <taxon>Fusobacteriia</taxon>
        <taxon>Fusobacteriales</taxon>
        <taxon>Leptotrichiaceae</taxon>
        <taxon>Leptotrichia</taxon>
    </lineage>
</organism>
<dbReference type="STRING" id="157687.HMPREF3180_00452"/>
<keyword evidence="1" id="KW-0732">Signal</keyword>
<evidence type="ECO:0000256" key="1">
    <source>
        <dbReference type="SAM" id="SignalP"/>
    </source>
</evidence>
<reference evidence="5" key="2">
    <citation type="submission" date="2016-01" db="EMBL/GenBank/DDBJ databases">
        <authorList>
            <person name="Mitreva M."/>
            <person name="Pepin K.H."/>
            <person name="Mihindukulasuriya K.A."/>
            <person name="Fulton R."/>
            <person name="Fronick C."/>
            <person name="O'Laughlin M."/>
            <person name="Miner T."/>
            <person name="Herter B."/>
            <person name="Rosa B.A."/>
            <person name="Cordes M."/>
            <person name="Tomlinson C."/>
            <person name="Wollam A."/>
            <person name="Palsikar V.B."/>
            <person name="Mardis E.R."/>
            <person name="Wilson R.K."/>
        </authorList>
    </citation>
    <scope>NUCLEOTIDE SEQUENCE [LARGE SCALE GENOMIC DNA]</scope>
    <source>
        <strain evidence="5">KA00185</strain>
    </source>
</reference>
<evidence type="ECO:0000313" key="3">
    <source>
        <dbReference type="EMBL" id="BBM50340.1"/>
    </source>
</evidence>
<evidence type="ECO:0000313" key="2">
    <source>
        <dbReference type="EMBL" id="BBM48012.1"/>
    </source>
</evidence>
<dbReference type="Proteomes" id="UP000321397">
    <property type="component" value="Chromosome"/>
</dbReference>
<protein>
    <recommendedName>
        <fullName evidence="8">Lipoprotein</fullName>
    </recommendedName>
</protein>
<dbReference type="EMBL" id="LSDD01000030">
    <property type="protein sequence ID" value="KXB69204.1"/>
    <property type="molecule type" value="Genomic_DNA"/>
</dbReference>
<sequence length="47" mass="4843">MRKIKIIGAIIVLMMSLSSCTALALGAGAVAGGYTCVNTSLCNRLKK</sequence>
<evidence type="ECO:0008006" key="8">
    <source>
        <dbReference type="Google" id="ProtNLM"/>
    </source>
</evidence>
<evidence type="ECO:0000313" key="4">
    <source>
        <dbReference type="EMBL" id="KXB69204.1"/>
    </source>
</evidence>
<dbReference type="EMBL" id="AP019835">
    <property type="protein sequence ID" value="BBM50340.1"/>
    <property type="molecule type" value="Genomic_DNA"/>
</dbReference>